<dbReference type="EMBL" id="AWQU01000031">
    <property type="protein sequence ID" value="KFB07987.1"/>
    <property type="molecule type" value="Genomic_DNA"/>
</dbReference>
<dbReference type="SUPFAM" id="SSF51905">
    <property type="entry name" value="FAD/NAD(P)-binding domain"/>
    <property type="match status" value="1"/>
</dbReference>
<reference evidence="6 7" key="1">
    <citation type="journal article" date="2014" name="PLoS ONE">
        <title>Reduction of Hydrogen Peroxide Accumulation and Toxicity by a Catalase from Mycoplasma iowae.</title>
        <authorList>
            <person name="Pritchard R.E."/>
            <person name="Prassinos A.J."/>
            <person name="Osborne J.D."/>
            <person name="Raviv Z."/>
            <person name="Balish M.F."/>
        </authorList>
    </citation>
    <scope>NUCLEOTIDE SEQUENCE [LARGE SCALE GENOMIC DNA]</scope>
    <source>
        <strain evidence="6 7">DK-CPA</strain>
    </source>
</reference>
<keyword evidence="1" id="KW-0285">Flavoprotein</keyword>
<keyword evidence="2" id="KW-0732">Signal</keyword>
<evidence type="ECO:0000256" key="2">
    <source>
        <dbReference type="ARBA" id="ARBA00022729"/>
    </source>
</evidence>
<dbReference type="GeneID" id="96866725"/>
<accession>A0A084U4V1</accession>
<evidence type="ECO:0000256" key="1">
    <source>
        <dbReference type="ARBA" id="ARBA00022630"/>
    </source>
</evidence>
<organism evidence="6 7">
    <name type="scientific">Malacoplasma iowae DK-CPA</name>
    <dbReference type="NCBI Taxonomy" id="1394179"/>
    <lineage>
        <taxon>Bacteria</taxon>
        <taxon>Bacillati</taxon>
        <taxon>Mycoplasmatota</taxon>
        <taxon>Mycoplasmoidales</taxon>
        <taxon>Mycoplasmoidaceae</taxon>
        <taxon>Malacoplasma</taxon>
    </lineage>
</organism>
<protein>
    <submittedName>
        <fullName evidence="6">Phytoene dehydrogenase-related protein</fullName>
    </submittedName>
</protein>
<dbReference type="Pfam" id="PF13450">
    <property type="entry name" value="NAD_binding_8"/>
    <property type="match status" value="1"/>
</dbReference>
<dbReference type="PANTHER" id="PTHR46091:SF3">
    <property type="entry name" value="AMINE OXIDASE DOMAIN-CONTAINING PROTEIN"/>
    <property type="match status" value="1"/>
</dbReference>
<evidence type="ECO:0000256" key="4">
    <source>
        <dbReference type="ARBA" id="ARBA00022857"/>
    </source>
</evidence>
<name>A0A084U4V1_MALIO</name>
<dbReference type="Proteomes" id="UP000028523">
    <property type="component" value="Unassembled WGS sequence"/>
</dbReference>
<dbReference type="InterPro" id="IPR052206">
    <property type="entry name" value="Retinol_saturase"/>
</dbReference>
<dbReference type="AlphaFoldDB" id="A0A084U4V1"/>
<gene>
    <name evidence="6" type="ORF">P271_853</name>
</gene>
<comment type="caution">
    <text evidence="6">The sequence shown here is derived from an EMBL/GenBank/DDBJ whole genome shotgun (WGS) entry which is preliminary data.</text>
</comment>
<sequence length="521" mass="59640">MNTIKYDAVVIGAGNGGLVSATRMAKYGMKVLLVEQHNVPGGFASSFVRGRFEFEPALHELGAVGNKNNPGYIYQLFDELGVNDLVTWHEVKEAFTIVLKENNQVKEYSFPFGREAFARKLDEYDKGCYKEVLRFIDLCTEIYDAFLWLEFNKGKANQKELKQKFPNFLSSGSYTLKQVLNTFKLSKFAKNILSAYWTYLGEPPEILDFTLYGVMFSEYINYSAYIPGCRSHEISSALVTKFQEYGGEVWFNTKATKIVVENYNIKKVITTKGEIETNIVIANCSPNIVYGELIDKDKVPPRDNKLVNFRKLNKQGFSFYIGLNIRPEDLKLKDYSYFMYSGLNQDRNYENIKSIEKNNEYIVVILNNVVKDASPDGTCIMSFTTLYEDAWNDVKDVDYFKTKEKIAYKMIKDFEEKMNVNIMDHIEEIEIATPITFARYTGVKNGVIYGYSDNKSDAIISRSKFMDNDINVKNLFFAGGYSFRAHGYSTTYKSGDIAGKKAYGKHMEAFVNAKSKKENTL</sequence>
<keyword evidence="5" id="KW-0520">NAD</keyword>
<keyword evidence="4" id="KW-0521">NADP</keyword>
<proteinExistence type="predicted"/>
<evidence type="ECO:0000256" key="5">
    <source>
        <dbReference type="ARBA" id="ARBA00023027"/>
    </source>
</evidence>
<dbReference type="PANTHER" id="PTHR46091">
    <property type="entry name" value="BLR7054 PROTEIN"/>
    <property type="match status" value="1"/>
</dbReference>
<keyword evidence="3" id="KW-0274">FAD</keyword>
<evidence type="ECO:0000313" key="7">
    <source>
        <dbReference type="Proteomes" id="UP000028523"/>
    </source>
</evidence>
<evidence type="ECO:0000313" key="6">
    <source>
        <dbReference type="EMBL" id="KFB07987.1"/>
    </source>
</evidence>
<keyword evidence="7" id="KW-1185">Reference proteome</keyword>
<dbReference type="Gene3D" id="3.50.50.60">
    <property type="entry name" value="FAD/NAD(P)-binding domain"/>
    <property type="match status" value="2"/>
</dbReference>
<evidence type="ECO:0000256" key="3">
    <source>
        <dbReference type="ARBA" id="ARBA00022827"/>
    </source>
</evidence>
<dbReference type="RefSeq" id="WP_004024532.1">
    <property type="nucleotide sequence ID" value="NZ_AWQU01000031.1"/>
</dbReference>
<dbReference type="InterPro" id="IPR036188">
    <property type="entry name" value="FAD/NAD-bd_sf"/>
</dbReference>